<dbReference type="Proteomes" id="UP000198784">
    <property type="component" value="Unassembled WGS sequence"/>
</dbReference>
<dbReference type="STRING" id="289003.SAMN05216190_11932"/>
<dbReference type="Pfam" id="PF11006">
    <property type="entry name" value="DUF2845"/>
    <property type="match status" value="1"/>
</dbReference>
<dbReference type="InterPro" id="IPR021268">
    <property type="entry name" value="DUF2845"/>
</dbReference>
<evidence type="ECO:0008006" key="3">
    <source>
        <dbReference type="Google" id="ProtNLM"/>
    </source>
</evidence>
<evidence type="ECO:0000313" key="1">
    <source>
        <dbReference type="EMBL" id="SFP79627.1"/>
    </source>
</evidence>
<proteinExistence type="predicted"/>
<dbReference type="AlphaFoldDB" id="A0A1I5TAD0"/>
<protein>
    <recommendedName>
        <fullName evidence="3">DUF2845 domain-containing protein</fullName>
    </recommendedName>
</protein>
<dbReference type="OrthoDB" id="8906462at2"/>
<evidence type="ECO:0000313" key="2">
    <source>
        <dbReference type="Proteomes" id="UP000198784"/>
    </source>
</evidence>
<name>A0A1I5TAD0_9PSED</name>
<organism evidence="1 2">
    <name type="scientific">Pseudomonas borbori</name>
    <dbReference type="NCBI Taxonomy" id="289003"/>
    <lineage>
        <taxon>Bacteria</taxon>
        <taxon>Pseudomonadati</taxon>
        <taxon>Pseudomonadota</taxon>
        <taxon>Gammaproteobacteria</taxon>
        <taxon>Pseudomonadales</taxon>
        <taxon>Pseudomonadaceae</taxon>
        <taxon>Pseudomonas</taxon>
    </lineage>
</organism>
<gene>
    <name evidence="1" type="ORF">SAMN05216190_11932</name>
</gene>
<accession>A0A1I5TAD0</accession>
<sequence length="98" mass="11066">MPPLKHLSLTLLLACAGAAQGETLRCGSQLVSVGDRTFEVEQKCGEPVFRDPVGYTLGPYQRRELKIEEWVYGPSNGMLTILTFEGNRLTRIERRRSR</sequence>
<reference evidence="2" key="1">
    <citation type="submission" date="2016-10" db="EMBL/GenBank/DDBJ databases">
        <authorList>
            <person name="Varghese N."/>
            <person name="Submissions S."/>
        </authorList>
    </citation>
    <scope>NUCLEOTIDE SEQUENCE [LARGE SCALE GENOMIC DNA]</scope>
    <source>
        <strain evidence="2">DSM 17834</strain>
    </source>
</reference>
<dbReference type="EMBL" id="FOWX01000019">
    <property type="protein sequence ID" value="SFP79627.1"/>
    <property type="molecule type" value="Genomic_DNA"/>
</dbReference>
<keyword evidence="2" id="KW-1185">Reference proteome</keyword>
<dbReference type="RefSeq" id="WP_090502308.1">
    <property type="nucleotide sequence ID" value="NZ_FOWX01000019.1"/>
</dbReference>